<feature type="domain" description="C-type lysozyme inhibitor" evidence="1">
    <location>
        <begin position="38"/>
        <end position="99"/>
    </location>
</feature>
<dbReference type="RefSeq" id="WP_218798253.1">
    <property type="nucleotide sequence ID" value="NZ_CP079096.1"/>
</dbReference>
<dbReference type="AlphaFoldDB" id="A0AA35UC71"/>
<dbReference type="Pfam" id="PF09864">
    <property type="entry name" value="MliC"/>
    <property type="match status" value="1"/>
</dbReference>
<protein>
    <submittedName>
        <fullName evidence="2">MliC domain-containing protein</fullName>
    </submittedName>
</protein>
<dbReference type="EMBL" id="OX458332">
    <property type="protein sequence ID" value="CAI8824896.1"/>
    <property type="molecule type" value="Genomic_DNA"/>
</dbReference>
<evidence type="ECO:0000259" key="1">
    <source>
        <dbReference type="Pfam" id="PF09864"/>
    </source>
</evidence>
<evidence type="ECO:0000313" key="2">
    <source>
        <dbReference type="EMBL" id="CAI8824896.1"/>
    </source>
</evidence>
<dbReference type="InterPro" id="IPR018660">
    <property type="entry name" value="MliC"/>
</dbReference>
<sequence>MNSVSVIRRALSAAIGVLASGCVGMGQDGIQSDRYVLYYCDGGRKLRVWFQRDRATAVVDLGDRSVSLPRLTASESGDYYSDGVTGLSVKDDVAVVEENEVVTYGACMSG</sequence>
<organism evidence="2 3">
    <name type="scientific">Methylococcus capsulatus</name>
    <dbReference type="NCBI Taxonomy" id="414"/>
    <lineage>
        <taxon>Bacteria</taxon>
        <taxon>Pseudomonadati</taxon>
        <taxon>Pseudomonadota</taxon>
        <taxon>Gammaproteobacteria</taxon>
        <taxon>Methylococcales</taxon>
        <taxon>Methylococcaceae</taxon>
        <taxon>Methylococcus</taxon>
    </lineage>
</organism>
<name>A0AA35UC71_METCP</name>
<evidence type="ECO:0000313" key="3">
    <source>
        <dbReference type="Proteomes" id="UP001158598"/>
    </source>
</evidence>
<dbReference type="Proteomes" id="UP001158598">
    <property type="component" value="Chromosome"/>
</dbReference>
<gene>
    <name evidence="2" type="ORF">MCNOR_2016</name>
</gene>
<reference evidence="2" key="1">
    <citation type="submission" date="2023-03" db="EMBL/GenBank/DDBJ databases">
        <authorList>
            <person name="Pearce D."/>
        </authorList>
    </citation>
    <scope>NUCLEOTIDE SEQUENCE</scope>
    <source>
        <strain evidence="2">Mc</strain>
    </source>
</reference>
<accession>A0AA35UC71</accession>
<proteinExistence type="predicted"/>